<keyword evidence="2" id="KW-1185">Reference proteome</keyword>
<comment type="caution">
    <text evidence="1">The sequence shown here is derived from an EMBL/GenBank/DDBJ whole genome shotgun (WGS) entry which is preliminary data.</text>
</comment>
<sequence length="101" mass="11319">MLEPPQRPHRGHFLLDVELRHLHSLESFLYHHDLPSGSLSIHVMCPHHTNAIVLLLVDSFTKHTLLVVHDFSIYKIPPCTTLNGYKFGGVSTVAEIAGFGI</sequence>
<proteinExistence type="predicted"/>
<evidence type="ECO:0000313" key="1">
    <source>
        <dbReference type="EMBL" id="KAK7385985.1"/>
    </source>
</evidence>
<evidence type="ECO:0000313" key="2">
    <source>
        <dbReference type="Proteomes" id="UP001386955"/>
    </source>
</evidence>
<reference evidence="1 2" key="1">
    <citation type="submission" date="2024-01" db="EMBL/GenBank/DDBJ databases">
        <title>The genomes of 5 underutilized Papilionoideae crops provide insights into root nodulation and disease resistanc.</title>
        <authorList>
            <person name="Jiang F."/>
        </authorList>
    </citation>
    <scope>NUCLEOTIDE SEQUENCE [LARGE SCALE GENOMIC DNA]</scope>
    <source>
        <strain evidence="1">DUOXIRENSHENG_FW03</strain>
        <tissue evidence="1">Leaves</tissue>
    </source>
</reference>
<gene>
    <name evidence="1" type="ORF">VNO78_32001</name>
</gene>
<name>A0AAN9RZL9_PSOTE</name>
<organism evidence="1 2">
    <name type="scientific">Psophocarpus tetragonolobus</name>
    <name type="common">Winged bean</name>
    <name type="synonym">Dolichos tetragonolobus</name>
    <dbReference type="NCBI Taxonomy" id="3891"/>
    <lineage>
        <taxon>Eukaryota</taxon>
        <taxon>Viridiplantae</taxon>
        <taxon>Streptophyta</taxon>
        <taxon>Embryophyta</taxon>
        <taxon>Tracheophyta</taxon>
        <taxon>Spermatophyta</taxon>
        <taxon>Magnoliopsida</taxon>
        <taxon>eudicotyledons</taxon>
        <taxon>Gunneridae</taxon>
        <taxon>Pentapetalae</taxon>
        <taxon>rosids</taxon>
        <taxon>fabids</taxon>
        <taxon>Fabales</taxon>
        <taxon>Fabaceae</taxon>
        <taxon>Papilionoideae</taxon>
        <taxon>50 kb inversion clade</taxon>
        <taxon>NPAAA clade</taxon>
        <taxon>indigoferoid/millettioid clade</taxon>
        <taxon>Phaseoleae</taxon>
        <taxon>Psophocarpus</taxon>
    </lineage>
</organism>
<dbReference type="AlphaFoldDB" id="A0AAN9RZL9"/>
<dbReference type="EMBL" id="JAYMYS010000008">
    <property type="protein sequence ID" value="KAK7385985.1"/>
    <property type="molecule type" value="Genomic_DNA"/>
</dbReference>
<accession>A0AAN9RZL9</accession>
<protein>
    <submittedName>
        <fullName evidence="1">Uncharacterized protein</fullName>
    </submittedName>
</protein>
<dbReference type="Proteomes" id="UP001386955">
    <property type="component" value="Unassembled WGS sequence"/>
</dbReference>